<keyword evidence="2" id="KW-1185">Reference proteome</keyword>
<dbReference type="Proteomes" id="UP001597171">
    <property type="component" value="Unassembled WGS sequence"/>
</dbReference>
<gene>
    <name evidence="1" type="ORF">ACFQ4O_09420</name>
</gene>
<dbReference type="Gene3D" id="1.10.10.10">
    <property type="entry name" value="Winged helix-like DNA-binding domain superfamily/Winged helix DNA-binding domain"/>
    <property type="match status" value="1"/>
</dbReference>
<comment type="caution">
    <text evidence="1">The sequence shown here is derived from an EMBL/GenBank/DDBJ whole genome shotgun (WGS) entry which is preliminary data.</text>
</comment>
<name>A0ABW3Z8F3_9HYPH</name>
<evidence type="ECO:0000313" key="1">
    <source>
        <dbReference type="EMBL" id="MFD1332215.1"/>
    </source>
</evidence>
<evidence type="ECO:0000313" key="2">
    <source>
        <dbReference type="Proteomes" id="UP001597171"/>
    </source>
</evidence>
<dbReference type="InterPro" id="IPR036388">
    <property type="entry name" value="WH-like_DNA-bd_sf"/>
</dbReference>
<organism evidence="1 2">
    <name type="scientific">Methylopila musalis</name>
    <dbReference type="NCBI Taxonomy" id="1134781"/>
    <lineage>
        <taxon>Bacteria</taxon>
        <taxon>Pseudomonadati</taxon>
        <taxon>Pseudomonadota</taxon>
        <taxon>Alphaproteobacteria</taxon>
        <taxon>Hyphomicrobiales</taxon>
        <taxon>Methylopilaceae</taxon>
        <taxon>Methylopila</taxon>
    </lineage>
</organism>
<evidence type="ECO:0008006" key="3">
    <source>
        <dbReference type="Google" id="ProtNLM"/>
    </source>
</evidence>
<dbReference type="EMBL" id="JBHTMX010000070">
    <property type="protein sequence ID" value="MFD1332215.1"/>
    <property type="molecule type" value="Genomic_DNA"/>
</dbReference>
<reference evidence="2" key="1">
    <citation type="journal article" date="2019" name="Int. J. Syst. Evol. Microbiol.">
        <title>The Global Catalogue of Microorganisms (GCM) 10K type strain sequencing project: providing services to taxonomists for standard genome sequencing and annotation.</title>
        <authorList>
            <consortium name="The Broad Institute Genomics Platform"/>
            <consortium name="The Broad Institute Genome Sequencing Center for Infectious Disease"/>
            <person name="Wu L."/>
            <person name="Ma J."/>
        </authorList>
    </citation>
    <scope>NUCLEOTIDE SEQUENCE [LARGE SCALE GENOMIC DNA]</scope>
    <source>
        <strain evidence="2">CCUG 61696</strain>
    </source>
</reference>
<accession>A0ABW3Z8F3</accession>
<protein>
    <recommendedName>
        <fullName evidence="3">HTH marR-type domain-containing protein</fullName>
    </recommendedName>
</protein>
<dbReference type="RefSeq" id="WP_378775439.1">
    <property type="nucleotide sequence ID" value="NZ_JBHTMX010000070.1"/>
</dbReference>
<proteinExistence type="predicted"/>
<sequence>MDEQGFMATVEALERAEPALTPLHAGLLTALGAGVAGDSRGFARVFGLAHALVLRAANDLAEDLGLVQVDARDPRTQRLRLSLTDAGRRLFATAPNPAAQS</sequence>